<keyword evidence="3 10" id="KW-0716">Sensory transduction</keyword>
<evidence type="ECO:0000256" key="8">
    <source>
        <dbReference type="ARBA" id="ARBA00023170"/>
    </source>
</evidence>
<feature type="transmembrane region" description="Helical" evidence="10">
    <location>
        <begin position="267"/>
        <end position="290"/>
    </location>
</feature>
<dbReference type="PANTHER" id="PTHR21137">
    <property type="entry name" value="ODORANT RECEPTOR"/>
    <property type="match status" value="1"/>
</dbReference>
<evidence type="ECO:0000256" key="3">
    <source>
        <dbReference type="ARBA" id="ARBA00022606"/>
    </source>
</evidence>
<keyword evidence="4 10" id="KW-0812">Transmembrane</keyword>
<evidence type="ECO:0000256" key="6">
    <source>
        <dbReference type="ARBA" id="ARBA00022989"/>
    </source>
</evidence>
<name>A0A1S5VFN4_9HYME</name>
<protein>
    <recommendedName>
        <fullName evidence="10">Odorant receptor</fullName>
    </recommendedName>
</protein>
<dbReference type="GO" id="GO:0004984">
    <property type="term" value="F:olfactory receptor activity"/>
    <property type="evidence" value="ECO:0007669"/>
    <property type="project" value="InterPro"/>
</dbReference>
<accession>A0A1S5VFN4</accession>
<keyword evidence="7 10" id="KW-0472">Membrane</keyword>
<comment type="caution">
    <text evidence="10">Lacks conserved residue(s) required for the propagation of feature annotation.</text>
</comment>
<comment type="subcellular location">
    <subcellularLocation>
        <location evidence="1 10">Cell membrane</location>
        <topology evidence="1 10">Multi-pass membrane protein</topology>
    </subcellularLocation>
</comment>
<evidence type="ECO:0000256" key="2">
    <source>
        <dbReference type="ARBA" id="ARBA00022475"/>
    </source>
</evidence>
<evidence type="ECO:0000256" key="7">
    <source>
        <dbReference type="ARBA" id="ARBA00023136"/>
    </source>
</evidence>
<dbReference type="AlphaFoldDB" id="A0A1S5VFN4"/>
<keyword evidence="8 10" id="KW-0675">Receptor</keyword>
<keyword evidence="9 10" id="KW-0807">Transducer</keyword>
<dbReference type="GO" id="GO:0005886">
    <property type="term" value="C:plasma membrane"/>
    <property type="evidence" value="ECO:0007669"/>
    <property type="project" value="UniProtKB-SubCell"/>
</dbReference>
<feature type="transmembrane region" description="Helical" evidence="10">
    <location>
        <begin position="34"/>
        <end position="57"/>
    </location>
</feature>
<dbReference type="GO" id="GO:0007165">
    <property type="term" value="P:signal transduction"/>
    <property type="evidence" value="ECO:0007669"/>
    <property type="project" value="UniProtKB-KW"/>
</dbReference>
<evidence type="ECO:0000256" key="10">
    <source>
        <dbReference type="RuleBase" id="RU351113"/>
    </source>
</evidence>
<keyword evidence="6 10" id="KW-1133">Transmembrane helix</keyword>
<dbReference type="PANTHER" id="PTHR21137:SF35">
    <property type="entry name" value="ODORANT RECEPTOR 19A-RELATED"/>
    <property type="match status" value="1"/>
</dbReference>
<keyword evidence="5 10" id="KW-0552">Olfaction</keyword>
<evidence type="ECO:0000256" key="9">
    <source>
        <dbReference type="ARBA" id="ARBA00023224"/>
    </source>
</evidence>
<dbReference type="Pfam" id="PF02949">
    <property type="entry name" value="7tm_6"/>
    <property type="match status" value="1"/>
</dbReference>
<comment type="similarity">
    <text evidence="10">Belongs to the insect chemoreceptor superfamily. Heteromeric odorant receptor channel (TC 1.A.69) family.</text>
</comment>
<evidence type="ECO:0000256" key="5">
    <source>
        <dbReference type="ARBA" id="ARBA00022725"/>
    </source>
</evidence>
<evidence type="ECO:0000256" key="4">
    <source>
        <dbReference type="ARBA" id="ARBA00022692"/>
    </source>
</evidence>
<sequence>MKKYLPQCSTILEFCGAWPSVEYYTGWRKIIYDFYTLVVILLIFTCCLSGAIQLCIFTRTINEFAINGYMLLTLCTTFSKAFTIILKRDYLAKAFESMENDTYRAQNEEEKQIQDEWNPHSSRSPQGYRFLVMVSIFVVTITSFEDNIPSRTLLFGGWFPYNHTDGIGFGAAFVHQLIVHNWGALIGSSIDAVIYGTLIQICGQLKILGCRLRKIPEVIRKHTRLSANMNKNDDKTFKIEDWERLVVLDCIRHHLHILQFSKTCNGIYSIVIFFQFLASGVIICICVILLTKMKFMGSEYIFMLSYLGCMVAQIFFYCWFGNEVILESLNIDTVIYEMDWSELSLSTQRDLLIIMTRSMYPIEFTSGKMVTLSINSFNAVMKLSYSVYNVLGQKG</sequence>
<feature type="transmembrane region" description="Helical" evidence="10">
    <location>
        <begin position="127"/>
        <end position="144"/>
    </location>
</feature>
<dbReference type="InterPro" id="IPR004117">
    <property type="entry name" value="7tm6_olfct_rcpt"/>
</dbReference>
<keyword evidence="2" id="KW-1003">Cell membrane</keyword>
<feature type="transmembrane region" description="Helical" evidence="10">
    <location>
        <begin position="69"/>
        <end position="86"/>
    </location>
</feature>
<proteinExistence type="evidence at transcript level"/>
<reference evidence="11" key="1">
    <citation type="journal article" date="2017" name="Comp. Biochem. Physiol. Part D Genomics Proteomics">
        <title>Candidate chemosensory genes identified in the endoparasitoid Meteorus pulchricornis (Hymenoptera: Braconidae) by antennal transcriptome analysis.</title>
        <authorList>
            <person name="Sheng S."/>
            <person name="Liao C.W."/>
            <person name="Zheng Y."/>
            <person name="Zhou Y."/>
            <person name="Xu Y."/>
            <person name="Song W.M."/>
            <person name="He P."/>
            <person name="Zhang J."/>
            <person name="Wu F.A."/>
        </authorList>
    </citation>
    <scope>NUCLEOTIDE SEQUENCE</scope>
    <source>
        <strain evidence="11">Zhenjiang</strain>
    </source>
</reference>
<organism evidence="11">
    <name type="scientific">Meteorus pulchricornis</name>
    <dbReference type="NCBI Taxonomy" id="51522"/>
    <lineage>
        <taxon>Eukaryota</taxon>
        <taxon>Metazoa</taxon>
        <taxon>Ecdysozoa</taxon>
        <taxon>Arthropoda</taxon>
        <taxon>Hexapoda</taxon>
        <taxon>Insecta</taxon>
        <taxon>Pterygota</taxon>
        <taxon>Neoptera</taxon>
        <taxon>Endopterygota</taxon>
        <taxon>Hymenoptera</taxon>
        <taxon>Apocrita</taxon>
        <taxon>Ichneumonoidea</taxon>
        <taxon>Braconidae</taxon>
        <taxon>Meteorinae</taxon>
        <taxon>Meteorus</taxon>
    </lineage>
</organism>
<dbReference type="EMBL" id="KY445521">
    <property type="protein sequence ID" value="AQN78456.1"/>
    <property type="molecule type" value="mRNA"/>
</dbReference>
<evidence type="ECO:0000313" key="11">
    <source>
        <dbReference type="EMBL" id="AQN78456.1"/>
    </source>
</evidence>
<feature type="transmembrane region" description="Helical" evidence="10">
    <location>
        <begin position="302"/>
        <end position="320"/>
    </location>
</feature>
<dbReference type="GO" id="GO:0005549">
    <property type="term" value="F:odorant binding"/>
    <property type="evidence" value="ECO:0007669"/>
    <property type="project" value="InterPro"/>
</dbReference>
<evidence type="ECO:0000256" key="1">
    <source>
        <dbReference type="ARBA" id="ARBA00004651"/>
    </source>
</evidence>